<evidence type="ECO:0000313" key="5">
    <source>
        <dbReference type="Proteomes" id="UP000302139"/>
    </source>
</evidence>
<evidence type="ECO:0000313" key="3">
    <source>
        <dbReference type="EMBL" id="GDY71079.1"/>
    </source>
</evidence>
<keyword evidence="1" id="KW-0812">Transmembrane</keyword>
<organism evidence="2 5">
    <name type="scientific">Streptomyces avermitilis</name>
    <dbReference type="NCBI Taxonomy" id="33903"/>
    <lineage>
        <taxon>Bacteria</taxon>
        <taxon>Bacillati</taxon>
        <taxon>Actinomycetota</taxon>
        <taxon>Actinomycetes</taxon>
        <taxon>Kitasatosporales</taxon>
        <taxon>Streptomycetaceae</taxon>
        <taxon>Streptomyces</taxon>
    </lineage>
</organism>
<evidence type="ECO:0000313" key="2">
    <source>
        <dbReference type="EMBL" id="GDY68544.1"/>
    </source>
</evidence>
<name>A0A4D4M9R7_STRAX</name>
<proteinExistence type="predicted"/>
<dbReference type="EMBL" id="BJHY01000001">
    <property type="protein sequence ID" value="GDY71079.1"/>
    <property type="molecule type" value="Genomic_DNA"/>
</dbReference>
<keyword evidence="1" id="KW-1133">Transmembrane helix</keyword>
<dbReference type="Proteomes" id="UP000302139">
    <property type="component" value="Unassembled WGS sequence"/>
</dbReference>
<feature type="transmembrane region" description="Helical" evidence="1">
    <location>
        <begin position="20"/>
        <end position="40"/>
    </location>
</feature>
<gene>
    <name evidence="2" type="ORF">SAV14893_079370</name>
    <name evidence="3" type="ORF">SAV31267_005640</name>
</gene>
<evidence type="ECO:0000256" key="1">
    <source>
        <dbReference type="SAM" id="Phobius"/>
    </source>
</evidence>
<reference evidence="3 4" key="1">
    <citation type="submission" date="2019-04" db="EMBL/GenBank/DDBJ databases">
        <title>Draft genome sequences of Streptomyces avermitilis ATCC 31267.</title>
        <authorList>
            <person name="Komaki H."/>
            <person name="Tamura T."/>
            <person name="Hosoyama A."/>
        </authorList>
    </citation>
    <scope>NUCLEOTIDE SEQUENCE [LARGE SCALE GENOMIC DNA]</scope>
    <source>
        <strain evidence="3 4">ATCC 31267</strain>
    </source>
</reference>
<accession>A0A4D4M9R7</accession>
<comment type="caution">
    <text evidence="2">The sequence shown here is derived from an EMBL/GenBank/DDBJ whole genome shotgun (WGS) entry which is preliminary data.</text>
</comment>
<evidence type="ECO:0000313" key="4">
    <source>
        <dbReference type="Proteomes" id="UP000299211"/>
    </source>
</evidence>
<sequence>MLLFVGGAVITRLRRGEEPAIAGDLVCLALAAFVACMFVGPLRPRVLHRLTTQLRAHRLPKTPGLIPVQGLRNGSDAVIAPATTDVHRTSRSLVEQPSDQEAFGLTYRNKSFGSVLGAYGLPKLRRVPRRHTKVFRNRGFPVLVLGVNSVSVSRPAGRPRAVGHPKTFRAGFRFRSASLTIGMPKKRGTPCGESR</sequence>
<protein>
    <submittedName>
        <fullName evidence="2">Uncharacterized protein</fullName>
    </submittedName>
</protein>
<reference evidence="2 5" key="2">
    <citation type="submission" date="2019-04" db="EMBL/GenBank/DDBJ databases">
        <title>Draft genome sequences of Streptomyces avermitilis NBRC 14893.</title>
        <authorList>
            <person name="Komaki H."/>
            <person name="Tamura T."/>
            <person name="Hosoyama A."/>
        </authorList>
    </citation>
    <scope>NUCLEOTIDE SEQUENCE [LARGE SCALE GENOMIC DNA]</scope>
    <source>
        <strain evidence="2 5">NBRC 14893</strain>
    </source>
</reference>
<dbReference type="AlphaFoldDB" id="A0A4D4M9R7"/>
<dbReference type="EMBL" id="BJHX01000001">
    <property type="protein sequence ID" value="GDY68544.1"/>
    <property type="molecule type" value="Genomic_DNA"/>
</dbReference>
<dbReference type="Proteomes" id="UP000299211">
    <property type="component" value="Unassembled WGS sequence"/>
</dbReference>
<keyword evidence="1" id="KW-0472">Membrane</keyword>